<proteinExistence type="predicted"/>
<dbReference type="EMBL" id="DUFG01000001">
    <property type="protein sequence ID" value="HIH07779.1"/>
    <property type="molecule type" value="Genomic_DNA"/>
</dbReference>
<evidence type="ECO:0000313" key="3">
    <source>
        <dbReference type="Proteomes" id="UP000577419"/>
    </source>
</evidence>
<dbReference type="Proteomes" id="UP000577419">
    <property type="component" value="Unassembled WGS sequence"/>
</dbReference>
<reference evidence="1" key="1">
    <citation type="journal article" date="2020" name="bioRxiv">
        <title>A rank-normalized archaeal taxonomy based on genome phylogeny resolves widespread incomplete and uneven classifications.</title>
        <authorList>
            <person name="Rinke C."/>
            <person name="Chuvochina M."/>
            <person name="Mussig A.J."/>
            <person name="Chaumeil P.-A."/>
            <person name="Waite D.W."/>
            <person name="Whitman W.B."/>
            <person name="Parks D.H."/>
            <person name="Hugenholtz P."/>
        </authorList>
    </citation>
    <scope>NUCLEOTIDE SEQUENCE</scope>
    <source>
        <strain evidence="1">UBA10011</strain>
    </source>
</reference>
<comment type="caution">
    <text evidence="1">The sequence shown here is derived from an EMBL/GenBank/DDBJ whole genome shotgun (WGS) entry which is preliminary data.</text>
</comment>
<protein>
    <submittedName>
        <fullName evidence="1">Uncharacterized protein</fullName>
    </submittedName>
</protein>
<evidence type="ECO:0000313" key="1">
    <source>
        <dbReference type="EMBL" id="HIH07779.1"/>
    </source>
</evidence>
<reference evidence="2" key="2">
    <citation type="submission" date="2021-03" db="EMBL/GenBank/DDBJ databases">
        <authorList>
            <person name="Jaffe A."/>
        </authorList>
    </citation>
    <scope>NUCLEOTIDE SEQUENCE</scope>
    <source>
        <strain evidence="2">RIFCSPHIGHO2_01_FULL_GW2011_AR10_43_9</strain>
    </source>
</reference>
<reference evidence="2" key="3">
    <citation type="submission" date="2021-05" db="EMBL/GenBank/DDBJ databases">
        <title>Protein family content uncovers lineage relationships and bacterial pathway maintenance mechanisms in DPANN archaea.</title>
        <authorList>
            <person name="Castelle C.J."/>
            <person name="Meheust R."/>
            <person name="Jaffe A.L."/>
            <person name="Seitz K."/>
            <person name="Gong X."/>
            <person name="Baker B.J."/>
            <person name="Banfield J.F."/>
        </authorList>
    </citation>
    <scope>NUCLEOTIDE SEQUENCE</scope>
    <source>
        <strain evidence="2">RIFCSPHIGHO2_01_FULL_GW2011_AR10_43_9</strain>
    </source>
</reference>
<dbReference type="EMBL" id="JAGVWF010000026">
    <property type="protein sequence ID" value="MBS3059155.1"/>
    <property type="molecule type" value="Genomic_DNA"/>
</dbReference>
<sequence>MARFEIREFHFGNGVGFRFYDNGKIVAALHAVDAPGNFIVITSIGSENISSNLSFFRLTKKVTGEGRTPMQELLVRVIKWGKSKGCTTIVPIMNSVRLSQSGKRLLAREIKRGSIGGLGEILKVPAPLDLKKLQKQRRESSLRKKSVFAKLRSRFRRRK</sequence>
<gene>
    <name evidence="1" type="ORF">HA237_00245</name>
    <name evidence="2" type="ORF">J4224_01880</name>
</gene>
<organism evidence="1 3">
    <name type="scientific">Candidatus Iainarchaeum sp</name>
    <dbReference type="NCBI Taxonomy" id="3101447"/>
    <lineage>
        <taxon>Archaea</taxon>
        <taxon>Candidatus Iainarchaeota</taxon>
        <taxon>Candidatus Iainarchaeia</taxon>
        <taxon>Candidatus Iainarchaeales</taxon>
        <taxon>Candidatus Iainarchaeaceae</taxon>
        <taxon>Candidatus Iainarchaeum</taxon>
    </lineage>
</organism>
<dbReference type="AlphaFoldDB" id="A0A7J4ITT2"/>
<evidence type="ECO:0000313" key="2">
    <source>
        <dbReference type="EMBL" id="MBS3059155.1"/>
    </source>
</evidence>
<dbReference type="Proteomes" id="UP000683213">
    <property type="component" value="Unassembled WGS sequence"/>
</dbReference>
<accession>A0A7J4ITT2</accession>
<name>A0A7J4ITT2_9ARCH</name>